<keyword evidence="2" id="KW-1133">Transmembrane helix</keyword>
<organism evidence="3 4">
    <name type="scientific">Kribbella koreensis</name>
    <dbReference type="NCBI Taxonomy" id="57909"/>
    <lineage>
        <taxon>Bacteria</taxon>
        <taxon>Bacillati</taxon>
        <taxon>Actinomycetota</taxon>
        <taxon>Actinomycetes</taxon>
        <taxon>Propionibacteriales</taxon>
        <taxon>Kribbellaceae</taxon>
        <taxon>Kribbella</taxon>
    </lineage>
</organism>
<accession>A0ABN1Q9G3</accession>
<feature type="transmembrane region" description="Helical" evidence="2">
    <location>
        <begin position="524"/>
        <end position="541"/>
    </location>
</feature>
<dbReference type="InterPro" id="IPR011249">
    <property type="entry name" value="Metalloenz_LuxS/M16"/>
</dbReference>
<dbReference type="SUPFAM" id="SSF63411">
    <property type="entry name" value="LuxS/MPP-like metallohydrolase"/>
    <property type="match status" value="2"/>
</dbReference>
<dbReference type="EMBL" id="BAAAHK010000007">
    <property type="protein sequence ID" value="GAA0939507.1"/>
    <property type="molecule type" value="Genomic_DNA"/>
</dbReference>
<keyword evidence="2" id="KW-0472">Membrane</keyword>
<evidence type="ECO:0008006" key="5">
    <source>
        <dbReference type="Google" id="ProtNLM"/>
    </source>
</evidence>
<dbReference type="Proteomes" id="UP001500542">
    <property type="component" value="Unassembled WGS sequence"/>
</dbReference>
<gene>
    <name evidence="3" type="ORF">GCM10009554_29340</name>
</gene>
<protein>
    <recommendedName>
        <fullName evidence="5">Zn-dependent peptidase</fullName>
    </recommendedName>
</protein>
<keyword evidence="2" id="KW-0812">Transmembrane</keyword>
<evidence type="ECO:0000313" key="4">
    <source>
        <dbReference type="Proteomes" id="UP001500542"/>
    </source>
</evidence>
<evidence type="ECO:0000256" key="1">
    <source>
        <dbReference type="SAM" id="MobiDB-lite"/>
    </source>
</evidence>
<keyword evidence="4" id="KW-1185">Reference proteome</keyword>
<proteinExistence type="predicted"/>
<sequence>MKLRSTEVDGVPVLWAPGQGTLRASLWFRAGMVDETMPTRGWLHLLEHLALHGRDSIRTPVNGHVSLLHTSFDVTGEPEDVVAFLRDVCRWVGAPDLSELEHERRVLRAEGSGRGFGEVSGHLLWRYGARGPGLVGDDEFGLYTADEDRLRELAGRAFAQGNAVLALSGPPPAGLALPLPPGPRLPTPVAVPCDQPQQAGIAGRPNKFALSGTLERSYGATALQRALERDLQRGLRHDQGVGYSAWSSYEMIDAHHALVTAGMDVVPEAVPVVVAEATAVVRRLRDRGPDPTELRDDLALHIRRMSEEPAERWLPFLAASDTLLDRPASMSVDEVAAEIDATTVADVQRAAYDLWTDLLVSVDPDGAGDPQLDWLGAAPAPQGKPSGRSFRSIDSPESNDLLFVSETGARLQTGSPSEARYDELAGVLAFEDGGRRLVRQDGFQVPVEPTLWRKGREAVALVDAAVPEGLRIPLPARSPEQIPWKRVRRIDNFRNWVQAPKVWVPALWVCVVLPGVVALSLPGFITKILLVGSAVGVINFVRQQRGQ</sequence>
<feature type="region of interest" description="Disordered" evidence="1">
    <location>
        <begin position="370"/>
        <end position="395"/>
    </location>
</feature>
<reference evidence="3 4" key="1">
    <citation type="journal article" date="2019" name="Int. J. Syst. Evol. Microbiol.">
        <title>The Global Catalogue of Microorganisms (GCM) 10K type strain sequencing project: providing services to taxonomists for standard genome sequencing and annotation.</title>
        <authorList>
            <consortium name="The Broad Institute Genomics Platform"/>
            <consortium name="The Broad Institute Genome Sequencing Center for Infectious Disease"/>
            <person name="Wu L."/>
            <person name="Ma J."/>
        </authorList>
    </citation>
    <scope>NUCLEOTIDE SEQUENCE [LARGE SCALE GENOMIC DNA]</scope>
    <source>
        <strain evidence="3 4">JCM 10977</strain>
    </source>
</reference>
<dbReference type="RefSeq" id="WP_343969032.1">
    <property type="nucleotide sequence ID" value="NZ_BAAAHK010000007.1"/>
</dbReference>
<evidence type="ECO:0000313" key="3">
    <source>
        <dbReference type="EMBL" id="GAA0939507.1"/>
    </source>
</evidence>
<comment type="caution">
    <text evidence="3">The sequence shown here is derived from an EMBL/GenBank/DDBJ whole genome shotgun (WGS) entry which is preliminary data.</text>
</comment>
<name>A0ABN1Q9G3_9ACTN</name>
<dbReference type="Gene3D" id="3.30.830.10">
    <property type="entry name" value="Metalloenzyme, LuxS/M16 peptidase-like"/>
    <property type="match status" value="2"/>
</dbReference>
<evidence type="ECO:0000256" key="2">
    <source>
        <dbReference type="SAM" id="Phobius"/>
    </source>
</evidence>